<feature type="chain" id="PRO_5026131060" description="TerB family tellurite resistance protein" evidence="1">
    <location>
        <begin position="20"/>
        <end position="209"/>
    </location>
</feature>
<sequence length="209" mass="24081">MAYVRLVLIALMFSTSAKAQNFSEWFRQKKTQKKYLLQQIAALQVYGGYLHKGYQIAQGGLGSIGGYIGHELLLHKDYYDRLKTASPSVKSNPQIKQIMRWQQDILFVTRAINKQGGLNESEATYAAQVTEKLLNDCDAQLHDLETVLAANKVAMNDEERLRQTGKIYEAMESNFRFVTSFQAQLGWYAYSKNKEQLDVKRLRKLYENH</sequence>
<accession>A0A6I4I8Z3</accession>
<dbReference type="RefSeq" id="WP_157541785.1">
    <property type="nucleotide sequence ID" value="NZ_WQLA01000003.1"/>
</dbReference>
<evidence type="ECO:0000256" key="1">
    <source>
        <dbReference type="SAM" id="SignalP"/>
    </source>
</evidence>
<protein>
    <recommendedName>
        <fullName evidence="4">TerB family tellurite resistance protein</fullName>
    </recommendedName>
</protein>
<dbReference type="Proteomes" id="UP000434850">
    <property type="component" value="Unassembled WGS sequence"/>
</dbReference>
<dbReference type="AlphaFoldDB" id="A0A6I4I8Z3"/>
<evidence type="ECO:0008006" key="4">
    <source>
        <dbReference type="Google" id="ProtNLM"/>
    </source>
</evidence>
<keyword evidence="1" id="KW-0732">Signal</keyword>
<feature type="signal peptide" evidence="1">
    <location>
        <begin position="1"/>
        <end position="19"/>
    </location>
</feature>
<name>A0A6I4I8Z3_9SPHI</name>
<reference evidence="2 3" key="1">
    <citation type="submission" date="2019-12" db="EMBL/GenBank/DDBJ databases">
        <title>Mucilaginibacter sp. HME9299 genome sequencing and assembly.</title>
        <authorList>
            <person name="Kang H."/>
            <person name="Kim H."/>
            <person name="Joh K."/>
        </authorList>
    </citation>
    <scope>NUCLEOTIDE SEQUENCE [LARGE SCALE GENOMIC DNA]</scope>
    <source>
        <strain evidence="2 3">HME9299</strain>
    </source>
</reference>
<proteinExistence type="predicted"/>
<evidence type="ECO:0000313" key="3">
    <source>
        <dbReference type="Proteomes" id="UP000434850"/>
    </source>
</evidence>
<dbReference type="OrthoDB" id="673795at2"/>
<comment type="caution">
    <text evidence="2">The sequence shown here is derived from an EMBL/GenBank/DDBJ whole genome shotgun (WGS) entry which is preliminary data.</text>
</comment>
<organism evidence="2 3">
    <name type="scientific">Mucilaginibacter aquatilis</name>
    <dbReference type="NCBI Taxonomy" id="1517760"/>
    <lineage>
        <taxon>Bacteria</taxon>
        <taxon>Pseudomonadati</taxon>
        <taxon>Bacteroidota</taxon>
        <taxon>Sphingobacteriia</taxon>
        <taxon>Sphingobacteriales</taxon>
        <taxon>Sphingobacteriaceae</taxon>
        <taxon>Mucilaginibacter</taxon>
    </lineage>
</organism>
<keyword evidence="3" id="KW-1185">Reference proteome</keyword>
<evidence type="ECO:0000313" key="2">
    <source>
        <dbReference type="EMBL" id="MVN91512.1"/>
    </source>
</evidence>
<dbReference type="EMBL" id="WQLA01000003">
    <property type="protein sequence ID" value="MVN91512.1"/>
    <property type="molecule type" value="Genomic_DNA"/>
</dbReference>
<gene>
    <name evidence="2" type="ORF">GO816_10285</name>
</gene>